<reference evidence="1" key="2">
    <citation type="journal article" date="2015" name="Data Brief">
        <title>Shoot transcriptome of the giant reed, Arundo donax.</title>
        <authorList>
            <person name="Barrero R.A."/>
            <person name="Guerrero F.D."/>
            <person name="Moolhuijzen P."/>
            <person name="Goolsby J.A."/>
            <person name="Tidwell J."/>
            <person name="Bellgard S.E."/>
            <person name="Bellgard M.I."/>
        </authorList>
    </citation>
    <scope>NUCLEOTIDE SEQUENCE</scope>
    <source>
        <tissue evidence="1">Shoot tissue taken approximately 20 cm above the soil surface</tissue>
    </source>
</reference>
<protein>
    <submittedName>
        <fullName evidence="1">Uncharacterized protein</fullName>
    </submittedName>
</protein>
<proteinExistence type="predicted"/>
<name>A0A0A9BMA4_ARUDO</name>
<evidence type="ECO:0000313" key="1">
    <source>
        <dbReference type="EMBL" id="JAD60402.1"/>
    </source>
</evidence>
<organism evidence="1">
    <name type="scientific">Arundo donax</name>
    <name type="common">Giant reed</name>
    <name type="synonym">Donax arundinaceus</name>
    <dbReference type="NCBI Taxonomy" id="35708"/>
    <lineage>
        <taxon>Eukaryota</taxon>
        <taxon>Viridiplantae</taxon>
        <taxon>Streptophyta</taxon>
        <taxon>Embryophyta</taxon>
        <taxon>Tracheophyta</taxon>
        <taxon>Spermatophyta</taxon>
        <taxon>Magnoliopsida</taxon>
        <taxon>Liliopsida</taxon>
        <taxon>Poales</taxon>
        <taxon>Poaceae</taxon>
        <taxon>PACMAD clade</taxon>
        <taxon>Arundinoideae</taxon>
        <taxon>Arundineae</taxon>
        <taxon>Arundo</taxon>
    </lineage>
</organism>
<accession>A0A0A9BMA4</accession>
<dbReference type="EMBL" id="GBRH01237493">
    <property type="protein sequence ID" value="JAD60402.1"/>
    <property type="molecule type" value="Transcribed_RNA"/>
</dbReference>
<sequence length="14" mass="1658">MGFKLNNHAIRENN</sequence>
<reference evidence="1" key="1">
    <citation type="submission" date="2014-09" db="EMBL/GenBank/DDBJ databases">
        <authorList>
            <person name="Magalhaes I.L.F."/>
            <person name="Oliveira U."/>
            <person name="Santos F.R."/>
            <person name="Vidigal T.H.D.A."/>
            <person name="Brescovit A.D."/>
            <person name="Santos A.J."/>
        </authorList>
    </citation>
    <scope>NUCLEOTIDE SEQUENCE</scope>
    <source>
        <tissue evidence="1">Shoot tissue taken approximately 20 cm above the soil surface</tissue>
    </source>
</reference>